<sequence>MVINEVKIEKDLEIREIFSCRDESKFQEEFISYFENEELNKENFSKFQQKFRKRIHLIQDIKYDDYITLQKMIDFISDPSTKKTIIREKTKNWEKILKKINTEFKLNNINWWKHYNQIRGNNPKMIKNNPKMEREYKEHIDTIKKKINKKFLKEIENTKSFYETEKEPLKPLNFFEKEEIEEQLKIFQTWIKNPNKDNLNFIKERDLLFIHKKGDEGVTLNYRPISINNALARIFLKLVYKKIEQSWDHIDPLQFGFRKKFDTRIAVKNFLDKFNEEKTKRKRNHTWAVTIDLAKCFDSVPHKLIVKTAPKFIKDPLIREFIKQYYNGNGTGVYQGDPLSPIIFAYISHFILQRIKPHTLHTQMYADDLILIMEGKSLLEIEKLLKTNIYPIITKYGLTVNDDKTEKETGKNLKKIKYLGIWLNKKEHIQRNLDTVSSTFKTQTFNEI</sequence>
<feature type="domain" description="Reverse transcriptase" evidence="1">
    <location>
        <begin position="191"/>
        <end position="423"/>
    </location>
</feature>
<organism evidence="2 3">
    <name type="scientific">Anaeramoeba flamelloides</name>
    <dbReference type="NCBI Taxonomy" id="1746091"/>
    <lineage>
        <taxon>Eukaryota</taxon>
        <taxon>Metamonada</taxon>
        <taxon>Anaeramoebidae</taxon>
        <taxon>Anaeramoeba</taxon>
    </lineage>
</organism>
<accession>A0ABQ8YAD8</accession>
<dbReference type="SUPFAM" id="SSF56672">
    <property type="entry name" value="DNA/RNA polymerases"/>
    <property type="match status" value="1"/>
</dbReference>
<dbReference type="InterPro" id="IPR043502">
    <property type="entry name" value="DNA/RNA_pol_sf"/>
</dbReference>
<gene>
    <name evidence="2" type="ORF">M0813_23333</name>
</gene>
<evidence type="ECO:0000313" key="2">
    <source>
        <dbReference type="EMBL" id="KAJ6241142.1"/>
    </source>
</evidence>
<evidence type="ECO:0000313" key="3">
    <source>
        <dbReference type="Proteomes" id="UP001150062"/>
    </source>
</evidence>
<dbReference type="InterPro" id="IPR000477">
    <property type="entry name" value="RT_dom"/>
</dbReference>
<comment type="caution">
    <text evidence="2">The sequence shown here is derived from an EMBL/GenBank/DDBJ whole genome shotgun (WGS) entry which is preliminary data.</text>
</comment>
<dbReference type="PANTHER" id="PTHR19446">
    <property type="entry name" value="REVERSE TRANSCRIPTASES"/>
    <property type="match status" value="1"/>
</dbReference>
<dbReference type="PROSITE" id="PS50878">
    <property type="entry name" value="RT_POL"/>
    <property type="match status" value="1"/>
</dbReference>
<evidence type="ECO:0000259" key="1">
    <source>
        <dbReference type="PROSITE" id="PS50878"/>
    </source>
</evidence>
<name>A0ABQ8YAD8_9EUKA</name>
<dbReference type="Pfam" id="PF00078">
    <property type="entry name" value="RVT_1"/>
    <property type="match status" value="1"/>
</dbReference>
<reference evidence="2" key="1">
    <citation type="submission" date="2022-08" db="EMBL/GenBank/DDBJ databases">
        <title>Novel sulfate-reducing endosymbionts in the free-living metamonad Anaeramoeba.</title>
        <authorList>
            <person name="Jerlstrom-Hultqvist J."/>
            <person name="Cepicka I."/>
            <person name="Gallot-Lavallee L."/>
            <person name="Salas-Leiva D."/>
            <person name="Curtis B.A."/>
            <person name="Zahonova K."/>
            <person name="Pipaliya S."/>
            <person name="Dacks J."/>
            <person name="Roger A.J."/>
        </authorList>
    </citation>
    <scope>NUCLEOTIDE SEQUENCE</scope>
    <source>
        <strain evidence="2">Schooner1</strain>
    </source>
</reference>
<dbReference type="Proteomes" id="UP001150062">
    <property type="component" value="Unassembled WGS sequence"/>
</dbReference>
<proteinExistence type="predicted"/>
<keyword evidence="3" id="KW-1185">Reference proteome</keyword>
<dbReference type="EMBL" id="JAOAOG010000195">
    <property type="protein sequence ID" value="KAJ6241142.1"/>
    <property type="molecule type" value="Genomic_DNA"/>
</dbReference>
<protein>
    <submittedName>
        <fullName evidence="2">Nuclear intron maturase 1</fullName>
    </submittedName>
</protein>